<keyword evidence="4" id="KW-0598">Phosphotransferase system</keyword>
<dbReference type="SUPFAM" id="SSF55594">
    <property type="entry name" value="HPr-like"/>
    <property type="match status" value="1"/>
</dbReference>
<dbReference type="eggNOG" id="COG1925">
    <property type="taxonomic scope" value="Bacteria"/>
</dbReference>
<dbReference type="PANTHER" id="PTHR33705">
    <property type="entry name" value="PHOSPHOCARRIER PROTEIN HPR"/>
    <property type="match status" value="1"/>
</dbReference>
<evidence type="ECO:0000256" key="1">
    <source>
        <dbReference type="ARBA" id="ARBA00004496"/>
    </source>
</evidence>
<accession>E6W1Z8</accession>
<comment type="subcellular location">
    <subcellularLocation>
        <location evidence="1">Cytoplasm</location>
    </subcellularLocation>
</comment>
<dbReference type="Gene3D" id="3.30.1340.10">
    <property type="entry name" value="HPr-like"/>
    <property type="match status" value="1"/>
</dbReference>
<feature type="domain" description="HPr" evidence="5">
    <location>
        <begin position="4"/>
        <end position="91"/>
    </location>
</feature>
<reference evidence="6 7" key="1">
    <citation type="submission" date="2010-12" db="EMBL/GenBank/DDBJ databases">
        <title>Complete sequence of Desulfurispirillum indicum S5.</title>
        <authorList>
            <consortium name="US DOE Joint Genome Institute"/>
            <person name="Lucas S."/>
            <person name="Copeland A."/>
            <person name="Lapidus A."/>
            <person name="Cheng J.-F."/>
            <person name="Goodwin L."/>
            <person name="Pitluck S."/>
            <person name="Chertkov O."/>
            <person name="Held B."/>
            <person name="Detter J.C."/>
            <person name="Han C."/>
            <person name="Tapia R."/>
            <person name="Land M."/>
            <person name="Hauser L."/>
            <person name="Kyrpides N."/>
            <person name="Ivanova N."/>
            <person name="Mikhailova N."/>
            <person name="Haggblom M."/>
            <person name="Rauschenbach I."/>
            <person name="Bini E."/>
            <person name="Woyke T."/>
        </authorList>
    </citation>
    <scope>NUCLEOTIDE SEQUENCE [LARGE SCALE GENOMIC DNA]</scope>
    <source>
        <strain evidence="7">ATCC BAA-1389 / DSM 22839 / S5</strain>
    </source>
</reference>
<dbReference type="PROSITE" id="PS51350">
    <property type="entry name" value="PTS_HPR_DOM"/>
    <property type="match status" value="1"/>
</dbReference>
<dbReference type="PROSITE" id="PS00369">
    <property type="entry name" value="PTS_HPR_HIS"/>
    <property type="match status" value="1"/>
</dbReference>
<dbReference type="InterPro" id="IPR050399">
    <property type="entry name" value="HPr"/>
</dbReference>
<evidence type="ECO:0000256" key="2">
    <source>
        <dbReference type="ARBA" id="ARBA00010736"/>
    </source>
</evidence>
<proteinExistence type="inferred from homology"/>
<dbReference type="CDD" id="cd00367">
    <property type="entry name" value="PTS-HPr_like"/>
    <property type="match status" value="1"/>
</dbReference>
<keyword evidence="7" id="KW-1185">Reference proteome</keyword>
<sequence>MSMQAKKTLKIQNRLGLHARAAAKLVRVTTAYECSINLTYQDKSVNAKSILGLLMLAAPLGSEVLIEADGSDAHQAVDALEDLFTRRFDEE</sequence>
<dbReference type="AlphaFoldDB" id="E6W1Z8"/>
<dbReference type="RefSeq" id="WP_013506504.1">
    <property type="nucleotide sequence ID" value="NC_014836.1"/>
</dbReference>
<protein>
    <submittedName>
        <fullName evidence="6">Phosphocarrier, HPr family</fullName>
    </submittedName>
</protein>
<dbReference type="GO" id="GO:0005737">
    <property type="term" value="C:cytoplasm"/>
    <property type="evidence" value="ECO:0007669"/>
    <property type="project" value="UniProtKB-SubCell"/>
</dbReference>
<dbReference type="InterPro" id="IPR000032">
    <property type="entry name" value="HPr-like"/>
</dbReference>
<dbReference type="InterPro" id="IPR001020">
    <property type="entry name" value="PTS_HPr_His_P_site"/>
</dbReference>
<dbReference type="HOGENOM" id="CLU_136230_1_1_0"/>
<evidence type="ECO:0000313" key="6">
    <source>
        <dbReference type="EMBL" id="ADU66624.1"/>
    </source>
</evidence>
<dbReference type="GO" id="GO:0009401">
    <property type="term" value="P:phosphoenolpyruvate-dependent sugar phosphotransferase system"/>
    <property type="evidence" value="ECO:0007669"/>
    <property type="project" value="UniProtKB-KW"/>
</dbReference>
<dbReference type="InParanoid" id="E6W1Z8"/>
<evidence type="ECO:0000313" key="7">
    <source>
        <dbReference type="Proteomes" id="UP000002572"/>
    </source>
</evidence>
<dbReference type="NCBIfam" id="TIGR01003">
    <property type="entry name" value="PTS_HPr_family"/>
    <property type="match status" value="1"/>
</dbReference>
<dbReference type="Proteomes" id="UP000002572">
    <property type="component" value="Chromosome"/>
</dbReference>
<gene>
    <name evidence="6" type="ordered locus">Selin_1897</name>
</gene>
<comment type="similarity">
    <text evidence="2">Belongs to the HPr family.</text>
</comment>
<dbReference type="InterPro" id="IPR002114">
    <property type="entry name" value="PTS_HPr_Ser_P_site"/>
</dbReference>
<organism evidence="6 7">
    <name type="scientific">Desulfurispirillum indicum (strain ATCC BAA-1389 / DSM 22839 / S5)</name>
    <dbReference type="NCBI Taxonomy" id="653733"/>
    <lineage>
        <taxon>Bacteria</taxon>
        <taxon>Pseudomonadati</taxon>
        <taxon>Chrysiogenota</taxon>
        <taxon>Chrysiogenia</taxon>
        <taxon>Chrysiogenales</taxon>
        <taxon>Chrysiogenaceae</taxon>
        <taxon>Desulfurispirillum</taxon>
    </lineage>
</organism>
<dbReference type="STRING" id="653733.Selin_1897"/>
<name>E6W1Z8_DESIS</name>
<dbReference type="PANTHER" id="PTHR33705:SF2">
    <property type="entry name" value="PHOSPHOCARRIER PROTEIN NPR"/>
    <property type="match status" value="1"/>
</dbReference>
<evidence type="ECO:0000256" key="4">
    <source>
        <dbReference type="ARBA" id="ARBA00022683"/>
    </source>
</evidence>
<dbReference type="PRINTS" id="PR00107">
    <property type="entry name" value="PHOSPHOCPHPR"/>
</dbReference>
<dbReference type="KEGG" id="din:Selin_1897"/>
<keyword evidence="3" id="KW-0963">Cytoplasm</keyword>
<dbReference type="InterPro" id="IPR035895">
    <property type="entry name" value="HPr-like_sf"/>
</dbReference>
<dbReference type="EMBL" id="CP002432">
    <property type="protein sequence ID" value="ADU66624.1"/>
    <property type="molecule type" value="Genomic_DNA"/>
</dbReference>
<dbReference type="Pfam" id="PF00381">
    <property type="entry name" value="PTS-HPr"/>
    <property type="match status" value="1"/>
</dbReference>
<evidence type="ECO:0000256" key="3">
    <source>
        <dbReference type="ARBA" id="ARBA00022490"/>
    </source>
</evidence>
<dbReference type="FunCoup" id="E6W1Z8">
    <property type="interactions" value="17"/>
</dbReference>
<dbReference type="PROSITE" id="PS00589">
    <property type="entry name" value="PTS_HPR_SER"/>
    <property type="match status" value="1"/>
</dbReference>
<evidence type="ECO:0000259" key="5">
    <source>
        <dbReference type="PROSITE" id="PS51350"/>
    </source>
</evidence>